<comment type="caution">
    <text evidence="8">The sequence shown here is derived from an EMBL/GenBank/DDBJ whole genome shotgun (WGS) entry which is preliminary data.</text>
</comment>
<dbReference type="SUPFAM" id="SSF55785">
    <property type="entry name" value="PYP-like sensor domain (PAS domain)"/>
    <property type="match status" value="1"/>
</dbReference>
<dbReference type="SUPFAM" id="SSF46689">
    <property type="entry name" value="Homeodomain-like"/>
    <property type="match status" value="1"/>
</dbReference>
<accession>A0ABT3H8W0</accession>
<evidence type="ECO:0000256" key="2">
    <source>
        <dbReference type="ARBA" id="ARBA00022840"/>
    </source>
</evidence>
<dbReference type="InterPro" id="IPR058031">
    <property type="entry name" value="AAA_lid_NorR"/>
</dbReference>
<keyword evidence="3" id="KW-0902">Two-component regulatory system</keyword>
<keyword evidence="6" id="KW-0804">Transcription</keyword>
<dbReference type="InterPro" id="IPR035965">
    <property type="entry name" value="PAS-like_dom_sf"/>
</dbReference>
<dbReference type="Gene3D" id="3.40.50.300">
    <property type="entry name" value="P-loop containing nucleotide triphosphate hydrolases"/>
    <property type="match status" value="1"/>
</dbReference>
<dbReference type="SUPFAM" id="SSF52540">
    <property type="entry name" value="P-loop containing nucleoside triphosphate hydrolases"/>
    <property type="match status" value="1"/>
</dbReference>
<dbReference type="Gene3D" id="1.10.10.60">
    <property type="entry name" value="Homeodomain-like"/>
    <property type="match status" value="1"/>
</dbReference>
<evidence type="ECO:0000259" key="7">
    <source>
        <dbReference type="PROSITE" id="PS50045"/>
    </source>
</evidence>
<evidence type="ECO:0000256" key="3">
    <source>
        <dbReference type="ARBA" id="ARBA00023012"/>
    </source>
</evidence>
<dbReference type="RefSeq" id="WP_264600509.1">
    <property type="nucleotide sequence ID" value="NZ_JAOQNS010000003.1"/>
</dbReference>
<organism evidence="8 9">
    <name type="scientific">Rhodobium gokarnense</name>
    <dbReference type="NCBI Taxonomy" id="364296"/>
    <lineage>
        <taxon>Bacteria</taxon>
        <taxon>Pseudomonadati</taxon>
        <taxon>Pseudomonadota</taxon>
        <taxon>Alphaproteobacteria</taxon>
        <taxon>Hyphomicrobiales</taxon>
        <taxon>Rhodobiaceae</taxon>
        <taxon>Rhodobium</taxon>
    </lineage>
</organism>
<dbReference type="Gene3D" id="1.10.8.60">
    <property type="match status" value="1"/>
</dbReference>
<evidence type="ECO:0000256" key="1">
    <source>
        <dbReference type="ARBA" id="ARBA00022741"/>
    </source>
</evidence>
<dbReference type="Pfam" id="PF02954">
    <property type="entry name" value="HTH_8"/>
    <property type="match status" value="1"/>
</dbReference>
<protein>
    <submittedName>
        <fullName evidence="8">Transcriptional regulator with PAS, ATPase and Fis domain</fullName>
    </submittedName>
</protein>
<keyword evidence="5" id="KW-0010">Activator</keyword>
<dbReference type="InterPro" id="IPR009057">
    <property type="entry name" value="Homeodomain-like_sf"/>
</dbReference>
<dbReference type="PROSITE" id="PS00675">
    <property type="entry name" value="SIGMA54_INTERACT_1"/>
    <property type="match status" value="1"/>
</dbReference>
<evidence type="ECO:0000256" key="6">
    <source>
        <dbReference type="ARBA" id="ARBA00023163"/>
    </source>
</evidence>
<dbReference type="Pfam" id="PF25601">
    <property type="entry name" value="AAA_lid_14"/>
    <property type="match status" value="1"/>
</dbReference>
<dbReference type="Proteomes" id="UP001209755">
    <property type="component" value="Unassembled WGS sequence"/>
</dbReference>
<keyword evidence="4" id="KW-0805">Transcription regulation</keyword>
<name>A0ABT3H8W0_9HYPH</name>
<dbReference type="PROSITE" id="PS50045">
    <property type="entry name" value="SIGMA54_INTERACT_4"/>
    <property type="match status" value="1"/>
</dbReference>
<dbReference type="Gene3D" id="3.30.450.20">
    <property type="entry name" value="PAS domain"/>
    <property type="match status" value="1"/>
</dbReference>
<dbReference type="Pfam" id="PF00158">
    <property type="entry name" value="Sigma54_activat"/>
    <property type="match status" value="1"/>
</dbReference>
<dbReference type="PANTHER" id="PTHR32071">
    <property type="entry name" value="TRANSCRIPTIONAL REGULATORY PROTEIN"/>
    <property type="match status" value="1"/>
</dbReference>
<keyword evidence="9" id="KW-1185">Reference proteome</keyword>
<reference evidence="9" key="1">
    <citation type="submission" date="2023-07" db="EMBL/GenBank/DDBJ databases">
        <title>Genome sequencing of Purple Non-Sulfur Bacteria from various extreme environments.</title>
        <authorList>
            <person name="Mayer M."/>
        </authorList>
    </citation>
    <scope>NUCLEOTIDE SEQUENCE [LARGE SCALE GENOMIC DNA]</scope>
    <source>
        <strain evidence="9">DSM 17935</strain>
    </source>
</reference>
<dbReference type="InterPro" id="IPR025943">
    <property type="entry name" value="Sigma_54_int_dom_ATP-bd_2"/>
</dbReference>
<dbReference type="InterPro" id="IPR025662">
    <property type="entry name" value="Sigma_54_int_dom_ATP-bd_1"/>
</dbReference>
<feature type="domain" description="Sigma-54 factor interaction" evidence="7">
    <location>
        <begin position="139"/>
        <end position="368"/>
    </location>
</feature>
<keyword evidence="2" id="KW-0067">ATP-binding</keyword>
<dbReference type="PROSITE" id="PS00676">
    <property type="entry name" value="SIGMA54_INTERACT_2"/>
    <property type="match status" value="1"/>
</dbReference>
<evidence type="ECO:0000313" key="9">
    <source>
        <dbReference type="Proteomes" id="UP001209755"/>
    </source>
</evidence>
<evidence type="ECO:0000256" key="4">
    <source>
        <dbReference type="ARBA" id="ARBA00023015"/>
    </source>
</evidence>
<proteinExistence type="predicted"/>
<dbReference type="InterPro" id="IPR027417">
    <property type="entry name" value="P-loop_NTPase"/>
</dbReference>
<keyword evidence="1" id="KW-0547">Nucleotide-binding</keyword>
<gene>
    <name evidence="8" type="ORF">M2319_001164</name>
</gene>
<dbReference type="CDD" id="cd00009">
    <property type="entry name" value="AAA"/>
    <property type="match status" value="1"/>
</dbReference>
<dbReference type="PRINTS" id="PR01590">
    <property type="entry name" value="HTHFIS"/>
</dbReference>
<dbReference type="SMART" id="SM00382">
    <property type="entry name" value="AAA"/>
    <property type="match status" value="1"/>
</dbReference>
<dbReference type="InterPro" id="IPR002197">
    <property type="entry name" value="HTH_Fis"/>
</dbReference>
<evidence type="ECO:0000256" key="5">
    <source>
        <dbReference type="ARBA" id="ARBA00023159"/>
    </source>
</evidence>
<dbReference type="InterPro" id="IPR003593">
    <property type="entry name" value="AAA+_ATPase"/>
</dbReference>
<dbReference type="InterPro" id="IPR002078">
    <property type="entry name" value="Sigma_54_int"/>
</dbReference>
<dbReference type="EMBL" id="JAOQNS010000003">
    <property type="protein sequence ID" value="MCW2306842.1"/>
    <property type="molecule type" value="Genomic_DNA"/>
</dbReference>
<evidence type="ECO:0000313" key="8">
    <source>
        <dbReference type="EMBL" id="MCW2306842.1"/>
    </source>
</evidence>
<sequence length="462" mass="51386">MREIDDLVPLLEAIVSYIDEGVLLTDRQGTVLYQNPAAAELLVAPGAGPLQSLADIRGVDLKDALDRVLERAPAQAESAMTPNLIQFEMRINARGEMRDLEFHCCRACDTQGNLRLVILRDKTDERRLETLLSRSSGDLVTKDPTMMEILERVERVAPMQAPVLIQGETGTGKTHIARLLHRLSNRSRRPFVEFNCASTPEPLLEAELFGHARGALGEINGERPGKLKAADTGTLFLDEVSALPAHLQTKLLKALQDGAFEPVGSDTPVTADVRIITASNRNLRGLVEAGDFRADLYYRLAVFPITVPPIRERPGDIPLLLAHFCDKLAERGYPRDFSYSPEARRLLIDYPWPGNVREMETAIEHALICCVDNVIVPESLPHDIRNFDHLPVVSVKPAARPSEADERVQIQTALARAGGNKSLAAKYLGIDRTTLWRKMRRLRISERAQIAAPEDAREMRTN</sequence>